<dbReference type="EMBL" id="JARKIE010000006">
    <property type="protein sequence ID" value="KAJ7706653.1"/>
    <property type="molecule type" value="Genomic_DNA"/>
</dbReference>
<accession>A0AAD7GWB0</accession>
<reference evidence="1" key="1">
    <citation type="submission" date="2023-03" db="EMBL/GenBank/DDBJ databases">
        <title>Massive genome expansion in bonnet fungi (Mycena s.s.) driven by repeated elements and novel gene families across ecological guilds.</title>
        <authorList>
            <consortium name="Lawrence Berkeley National Laboratory"/>
            <person name="Harder C.B."/>
            <person name="Miyauchi S."/>
            <person name="Viragh M."/>
            <person name="Kuo A."/>
            <person name="Thoen E."/>
            <person name="Andreopoulos B."/>
            <person name="Lu D."/>
            <person name="Skrede I."/>
            <person name="Drula E."/>
            <person name="Henrissat B."/>
            <person name="Morin E."/>
            <person name="Kohler A."/>
            <person name="Barry K."/>
            <person name="LaButti K."/>
            <person name="Morin E."/>
            <person name="Salamov A."/>
            <person name="Lipzen A."/>
            <person name="Mereny Z."/>
            <person name="Hegedus B."/>
            <person name="Baldrian P."/>
            <person name="Stursova M."/>
            <person name="Weitz H."/>
            <person name="Taylor A."/>
            <person name="Grigoriev I.V."/>
            <person name="Nagy L.G."/>
            <person name="Martin F."/>
            <person name="Kauserud H."/>
        </authorList>
    </citation>
    <scope>NUCLEOTIDE SEQUENCE</scope>
    <source>
        <strain evidence="1">CBHHK067</strain>
    </source>
</reference>
<comment type="caution">
    <text evidence="1">The sequence shown here is derived from an EMBL/GenBank/DDBJ whole genome shotgun (WGS) entry which is preliminary data.</text>
</comment>
<keyword evidence="2" id="KW-1185">Reference proteome</keyword>
<dbReference type="Proteomes" id="UP001221757">
    <property type="component" value="Unassembled WGS sequence"/>
</dbReference>
<name>A0AAD7GWB0_MYCRO</name>
<organism evidence="1 2">
    <name type="scientific">Mycena rosella</name>
    <name type="common">Pink bonnet</name>
    <name type="synonym">Agaricus rosellus</name>
    <dbReference type="NCBI Taxonomy" id="1033263"/>
    <lineage>
        <taxon>Eukaryota</taxon>
        <taxon>Fungi</taxon>
        <taxon>Dikarya</taxon>
        <taxon>Basidiomycota</taxon>
        <taxon>Agaricomycotina</taxon>
        <taxon>Agaricomycetes</taxon>
        <taxon>Agaricomycetidae</taxon>
        <taxon>Agaricales</taxon>
        <taxon>Marasmiineae</taxon>
        <taxon>Mycenaceae</taxon>
        <taxon>Mycena</taxon>
    </lineage>
</organism>
<dbReference type="AlphaFoldDB" id="A0AAD7GWB0"/>
<evidence type="ECO:0000313" key="1">
    <source>
        <dbReference type="EMBL" id="KAJ7706653.1"/>
    </source>
</evidence>
<gene>
    <name evidence="1" type="ORF">B0H17DRAFT_1125512</name>
</gene>
<protein>
    <submittedName>
        <fullName evidence="1">Uncharacterized protein</fullName>
    </submittedName>
</protein>
<sequence>MLIPSSKLSLPGSGCVFLITSVRGTSGALSRRAESRRAYKVQQKFGMVQRTLSLEMVQQSDMLITRQKHVTFHDPVTGRCILDITSAPNHTSEAQMAGWKTVLQEGLVDTFNASPIDIDEVITLIKVLEKFARLMEQWITISHPVLLGRKYLSSHDLQHYLPEIQRHNDLKIQAAGGIDAWNALSEQEKTRRDTEVCRA</sequence>
<proteinExistence type="predicted"/>
<evidence type="ECO:0000313" key="2">
    <source>
        <dbReference type="Proteomes" id="UP001221757"/>
    </source>
</evidence>